<proteinExistence type="predicted"/>
<reference evidence="1 2" key="1">
    <citation type="submission" date="2017-03" db="EMBL/GenBank/DDBJ databases">
        <title>Lifting the veil on microbial sulfur biogeochemistry in mining wastewaters.</title>
        <authorList>
            <person name="Kantor R.S."/>
            <person name="Colenbrander Nelson T."/>
            <person name="Marshall S."/>
            <person name="Bennett D."/>
            <person name="Apte S."/>
            <person name="Camacho D."/>
            <person name="Thomas B.C."/>
            <person name="Warren L.A."/>
            <person name="Banfield J.F."/>
        </authorList>
    </citation>
    <scope>NUCLEOTIDE SEQUENCE [LARGE SCALE GENOMIC DNA]</scope>
    <source>
        <strain evidence="1">32-68-21</strain>
    </source>
</reference>
<sequence>MTALAMDVRELTFDEIDFVSGGNWFSSLGDAIAAAASWLGRVVEAGVDWFFDTFTVSYNSENDGWTITSK</sequence>
<name>A0A258HBS8_9CAUL</name>
<evidence type="ECO:0008006" key="3">
    <source>
        <dbReference type="Google" id="ProtNLM"/>
    </source>
</evidence>
<evidence type="ECO:0000313" key="2">
    <source>
        <dbReference type="Proteomes" id="UP000216147"/>
    </source>
</evidence>
<protein>
    <recommendedName>
        <fullName evidence="3">Bacteriocin</fullName>
    </recommendedName>
</protein>
<evidence type="ECO:0000313" key="1">
    <source>
        <dbReference type="EMBL" id="OYX54470.1"/>
    </source>
</evidence>
<organism evidence="1 2">
    <name type="scientific">Brevundimonas subvibrioides</name>
    <dbReference type="NCBI Taxonomy" id="74313"/>
    <lineage>
        <taxon>Bacteria</taxon>
        <taxon>Pseudomonadati</taxon>
        <taxon>Pseudomonadota</taxon>
        <taxon>Alphaproteobacteria</taxon>
        <taxon>Caulobacterales</taxon>
        <taxon>Caulobacteraceae</taxon>
        <taxon>Brevundimonas</taxon>
    </lineage>
</organism>
<dbReference type="AlphaFoldDB" id="A0A258HBS8"/>
<accession>A0A258HBS8</accession>
<dbReference type="EMBL" id="NCEQ01000031">
    <property type="protein sequence ID" value="OYX54470.1"/>
    <property type="molecule type" value="Genomic_DNA"/>
</dbReference>
<dbReference type="Proteomes" id="UP000216147">
    <property type="component" value="Unassembled WGS sequence"/>
</dbReference>
<comment type="caution">
    <text evidence="1">The sequence shown here is derived from an EMBL/GenBank/DDBJ whole genome shotgun (WGS) entry which is preliminary data.</text>
</comment>
<gene>
    <name evidence="1" type="ORF">B7Y86_16275</name>
</gene>